<dbReference type="InterPro" id="IPR026341">
    <property type="entry name" value="T9SS_type_B"/>
</dbReference>
<feature type="domain" description="CshA" evidence="1">
    <location>
        <begin position="797"/>
        <end position="853"/>
    </location>
</feature>
<dbReference type="EMBL" id="FRYK01000002">
    <property type="protein sequence ID" value="SHO73209.1"/>
    <property type="molecule type" value="Genomic_DNA"/>
</dbReference>
<dbReference type="NCBIfam" id="TIGR04131">
    <property type="entry name" value="Bac_Flav_CTERM"/>
    <property type="match status" value="1"/>
</dbReference>
<dbReference type="InterPro" id="IPR026395">
    <property type="entry name" value="CshA_fibril"/>
</dbReference>
<reference evidence="3" key="1">
    <citation type="submission" date="2016-12" db="EMBL/GenBank/DDBJ databases">
        <authorList>
            <person name="Varghese N."/>
            <person name="Submissions S."/>
        </authorList>
    </citation>
    <scope>NUCLEOTIDE SEQUENCE [LARGE SCALE GENOMIC DNA]</scope>
    <source>
        <strain evidence="3">DSM 18830</strain>
    </source>
</reference>
<evidence type="ECO:0000313" key="3">
    <source>
        <dbReference type="Proteomes" id="UP000184611"/>
    </source>
</evidence>
<proteinExistence type="predicted"/>
<feature type="domain" description="CshA" evidence="1">
    <location>
        <begin position="895"/>
        <end position="957"/>
    </location>
</feature>
<dbReference type="Proteomes" id="UP000184611">
    <property type="component" value="Unassembled WGS sequence"/>
</dbReference>
<dbReference type="Pfam" id="PF13585">
    <property type="entry name" value="CHU_C"/>
    <property type="match status" value="1"/>
</dbReference>
<dbReference type="OrthoDB" id="599464at2"/>
<dbReference type="STRING" id="416016.SAMN05443547_1564"/>
<name>A0A1M7ZWE4_9FLAO</name>
<organism evidence="2 3">
    <name type="scientific">Flavobacterium cucumis</name>
    <dbReference type="NCBI Taxonomy" id="416016"/>
    <lineage>
        <taxon>Bacteria</taxon>
        <taxon>Pseudomonadati</taxon>
        <taxon>Bacteroidota</taxon>
        <taxon>Flavobacteriia</taxon>
        <taxon>Flavobacteriales</taxon>
        <taxon>Flavobacteriaceae</taxon>
        <taxon>Flavobacterium</taxon>
    </lineage>
</organism>
<evidence type="ECO:0000313" key="2">
    <source>
        <dbReference type="EMBL" id="SHO73209.1"/>
    </source>
</evidence>
<sequence length="1335" mass="143237">MNLKLSPHPLLFVFLLLFFVKVSSFAQCVDSNVRPSDNFTLTTWSPRCFGGNDGEIRIANISSILGSADFTNSLFTVRVLSGPGAPMHFVIPSNASNFTISGLVAGNYVVDIMDACGGNSSDKAISVINPSTNSAILRTEILMKDRFADPSSSTCGALLKYKVSTLSTGTGGSLTYVFTNNLGATMSFTNTITQSNPLPGFSWATFDIVLPFSFFNNSDLQYAVSNLCGSLVGGNVTFPSVQDIVFDTPRIKDASNPNAICSMGFDLKFFRNNTTNPVQISVVERDQPNAVALNIYNQPIVPQLVDLTHVNMVAAGGSVPVSLGLRFDVDYVVTLVDACGVTIQQELKQQSVPFQPSVSCGAGYVFYDYFPYFDDVTYLNFNELPISSLAVGPLTVTFNSGPAEYTTQSGDGVAVTTSNAIQYPYSIVLPSANLSTLLTYDNSFAFAPGTYNFTVTDACGKTNTFDYTTTCARNTTITHALNYCGDVNEMVEVYITMPKNLAGKNVTIYNSDGSVALNGTVTSGAPFYFFHSGGNNISIKASLPNNQDYFFRYGGVSALDAPSGPIQLGGLNALPRLVGGYLYEYKFRTELIPFHFSSIDACHTTVDLVATGGGAPYEFALLDASGSTLLAPYQTSATFTNLVGGVTYTAKVKDACGREFSQQFLVYEAPDAAIANVVQPTCLSDFGAVTFSGLPTNWKIEETTTNTIYTGVTPTFTVDQLLAGSYHFIFTDNATQCSNSNAITVVFQAPVCPIASDDLVLYTNGTPVYFDVSLNDVQGALVDPSTVQLVAPSTAINLILNSLGEIKGLDIPNEGTWSVNSGNGMVGFIPFSSFTGTPTAINYTIKDFNGTVSNQASITFDAMPIATNDALAYTAGVSTSLLVLQNDIQGDLVDPQTIALVYANGTTNEILVANEGVWTVNTLTGTIDFTPVLGFTGVPQPQYYTVKDYQGNVSNAALISLSLYVPVCEFEVSCPVFTATSVSCASAIPTATVLTIAEFEALGNGGGIISGSDCGIVEIIAENVGELSCGTLITRTYTITLYEDTNSNGSRETNETSVLEVFTCSQIFEIVDTIAPVFSADYETVLNLDTIDAIPSSDLIFATDTCGDVAMSYDEIIEEGLCVGSYKVVRKWVAVDLCGNESFFTQIVQIQDQVAPVFSSQIVPNLYISCNEIPSVPEVIALDDLSNVTIRYEETTIGGDCTSLNKVIRTWSATDECGNVSELTQTLHVACDVKVYNALSPDGDGKNDLLLLEGIECYPNNSITIFNRYGEKVFEVSGYDNRSNVFNGTSTAMSNTNTTLPTGTYFYVLNYEYGFETSEGVSRKEQSGYLYIKKE</sequence>
<dbReference type="Pfam" id="PF19076">
    <property type="entry name" value="CshA_repeat"/>
    <property type="match status" value="2"/>
</dbReference>
<protein>
    <submittedName>
        <fullName evidence="2">Gliding motility-associated C-terminal domain-containing protein</fullName>
    </submittedName>
</protein>
<dbReference type="RefSeq" id="WP_084530247.1">
    <property type="nucleotide sequence ID" value="NZ_CBCSEA010000006.1"/>
</dbReference>
<keyword evidence="3" id="KW-1185">Reference proteome</keyword>
<gene>
    <name evidence="2" type="ORF">SAMN05443547_1564</name>
</gene>
<evidence type="ECO:0000259" key="1">
    <source>
        <dbReference type="Pfam" id="PF19076"/>
    </source>
</evidence>
<accession>A0A1M7ZWE4</accession>